<accession>A0A381VHY3</accession>
<evidence type="ECO:0000313" key="1">
    <source>
        <dbReference type="EMBL" id="SVA39920.1"/>
    </source>
</evidence>
<sequence length="46" mass="5199">MPDQQPVYKATKQSKWYDITNSIGYLNTILSLIKIVCMMPKGIGPL</sequence>
<gene>
    <name evidence="1" type="ORF">METZ01_LOCUS92774</name>
</gene>
<proteinExistence type="predicted"/>
<name>A0A381VHY3_9ZZZZ</name>
<protein>
    <submittedName>
        <fullName evidence="1">Uncharacterized protein</fullName>
    </submittedName>
</protein>
<reference evidence="1" key="1">
    <citation type="submission" date="2018-05" db="EMBL/GenBank/DDBJ databases">
        <authorList>
            <person name="Lanie J.A."/>
            <person name="Ng W.-L."/>
            <person name="Kazmierczak K.M."/>
            <person name="Andrzejewski T.M."/>
            <person name="Davidsen T.M."/>
            <person name="Wayne K.J."/>
            <person name="Tettelin H."/>
            <person name="Glass J.I."/>
            <person name="Rusch D."/>
            <person name="Podicherti R."/>
            <person name="Tsui H.-C.T."/>
            <person name="Winkler M.E."/>
        </authorList>
    </citation>
    <scope>NUCLEOTIDE SEQUENCE</scope>
</reference>
<organism evidence="1">
    <name type="scientific">marine metagenome</name>
    <dbReference type="NCBI Taxonomy" id="408172"/>
    <lineage>
        <taxon>unclassified sequences</taxon>
        <taxon>metagenomes</taxon>
        <taxon>ecological metagenomes</taxon>
    </lineage>
</organism>
<dbReference type="AlphaFoldDB" id="A0A381VHY3"/>
<dbReference type="EMBL" id="UINC01008881">
    <property type="protein sequence ID" value="SVA39920.1"/>
    <property type="molecule type" value="Genomic_DNA"/>
</dbReference>